<dbReference type="RefSeq" id="WP_176160615.1">
    <property type="nucleotide sequence ID" value="NZ_CP054929.1"/>
</dbReference>
<organism evidence="2 3">
    <name type="scientific">Streptomyces buecherae</name>
    <dbReference type="NCBI Taxonomy" id="2763006"/>
    <lineage>
        <taxon>Bacteria</taxon>
        <taxon>Bacillati</taxon>
        <taxon>Actinomycetota</taxon>
        <taxon>Actinomycetes</taxon>
        <taxon>Kitasatosporales</taxon>
        <taxon>Streptomycetaceae</taxon>
        <taxon>Streptomyces</taxon>
    </lineage>
</organism>
<dbReference type="EMBL" id="CP054929">
    <property type="protein sequence ID" value="QKW48883.1"/>
    <property type="molecule type" value="Genomic_DNA"/>
</dbReference>
<evidence type="ECO:0000256" key="1">
    <source>
        <dbReference type="SAM" id="MobiDB-lite"/>
    </source>
</evidence>
<accession>A0A7H8N3J3</accession>
<name>A0A7H8N3J3_9ACTN</name>
<reference evidence="2 3" key="1">
    <citation type="submission" date="2020-06" db="EMBL/GenBank/DDBJ databases">
        <title>Genome mining for natural products.</title>
        <authorList>
            <person name="Zhang B."/>
            <person name="Shi J."/>
            <person name="Ge H."/>
        </authorList>
    </citation>
    <scope>NUCLEOTIDE SEQUENCE [LARGE SCALE GENOMIC DNA]</scope>
    <source>
        <strain evidence="2 3">NA00687</strain>
    </source>
</reference>
<feature type="region of interest" description="Disordered" evidence="1">
    <location>
        <begin position="1"/>
        <end position="31"/>
    </location>
</feature>
<evidence type="ECO:0000313" key="2">
    <source>
        <dbReference type="EMBL" id="QKW48883.1"/>
    </source>
</evidence>
<protein>
    <submittedName>
        <fullName evidence="2">Uncharacterized protein</fullName>
    </submittedName>
</protein>
<keyword evidence="3" id="KW-1185">Reference proteome</keyword>
<proteinExistence type="predicted"/>
<dbReference type="AlphaFoldDB" id="A0A7H8N3J3"/>
<dbReference type="Proteomes" id="UP000509303">
    <property type="component" value="Chromosome"/>
</dbReference>
<gene>
    <name evidence="2" type="ORF">HUT08_04245</name>
</gene>
<evidence type="ECO:0000313" key="3">
    <source>
        <dbReference type="Proteomes" id="UP000509303"/>
    </source>
</evidence>
<sequence>MTAVPAPEDIVVPPSRPLPRGGHRLDERRPAGELGAMLARPVPAREVRGGDWLVGLAARPLPHGSDRWRLGRVLMRSNTQRLTRIEARFPRGWVVWEGDAGTPIPVYRR</sequence>